<dbReference type="InterPro" id="IPR015943">
    <property type="entry name" value="WD40/YVTN_repeat-like_dom_sf"/>
</dbReference>
<evidence type="ECO:0000256" key="1">
    <source>
        <dbReference type="ARBA" id="ARBA00022574"/>
    </source>
</evidence>
<dbReference type="Pfam" id="PF00400">
    <property type="entry name" value="WD40"/>
    <property type="match status" value="7"/>
</dbReference>
<dbReference type="PROSITE" id="PS50294">
    <property type="entry name" value="WD_REPEATS_REGION"/>
    <property type="match status" value="2"/>
</dbReference>
<comment type="caution">
    <text evidence="5">The sequence shown here is derived from an EMBL/GenBank/DDBJ whole genome shotgun (WGS) entry which is preliminary data.</text>
</comment>
<dbReference type="InterPro" id="IPR020472">
    <property type="entry name" value="WD40_PAC1"/>
</dbReference>
<evidence type="ECO:0000256" key="2">
    <source>
        <dbReference type="ARBA" id="ARBA00022737"/>
    </source>
</evidence>
<keyword evidence="6" id="KW-1185">Reference proteome</keyword>
<dbReference type="InterPro" id="IPR003613">
    <property type="entry name" value="Ubox_domain"/>
</dbReference>
<name>A0A7K7GRU8_ERIRU</name>
<dbReference type="PROSITE" id="PS00678">
    <property type="entry name" value="WD_REPEATS_1"/>
    <property type="match status" value="1"/>
</dbReference>
<keyword evidence="1 3" id="KW-0853">WD repeat</keyword>
<dbReference type="EMBL" id="VZSK01001761">
    <property type="protein sequence ID" value="NWY71911.1"/>
    <property type="molecule type" value="Genomic_DNA"/>
</dbReference>
<evidence type="ECO:0000259" key="4">
    <source>
        <dbReference type="PROSITE" id="PS51698"/>
    </source>
</evidence>
<dbReference type="GO" id="GO:0004842">
    <property type="term" value="F:ubiquitin-protein transferase activity"/>
    <property type="evidence" value="ECO:0007669"/>
    <property type="project" value="InterPro"/>
</dbReference>
<protein>
    <submittedName>
        <fullName evidence="5">WSDU1 protein</fullName>
    </submittedName>
</protein>
<dbReference type="AlphaFoldDB" id="A0A7K7GRU8"/>
<feature type="repeat" description="WD" evidence="3">
    <location>
        <begin position="277"/>
        <end position="311"/>
    </location>
</feature>
<feature type="non-terminal residue" evidence="5">
    <location>
        <position position="437"/>
    </location>
</feature>
<feature type="repeat" description="WD" evidence="3">
    <location>
        <begin position="146"/>
        <end position="167"/>
    </location>
</feature>
<evidence type="ECO:0000313" key="6">
    <source>
        <dbReference type="Proteomes" id="UP000529965"/>
    </source>
</evidence>
<dbReference type="PANTHER" id="PTHR46573">
    <property type="entry name" value="WD REPEAT, SAM AND U-BOX DOMAIN-CONTAINING PROTEIN 1"/>
    <property type="match status" value="1"/>
</dbReference>
<dbReference type="InterPro" id="IPR052085">
    <property type="entry name" value="WD-SAM-U-box"/>
</dbReference>
<dbReference type="Gene3D" id="3.30.40.10">
    <property type="entry name" value="Zinc/RING finger domain, C3HC4 (zinc finger)"/>
    <property type="match status" value="1"/>
</dbReference>
<dbReference type="PROSITE" id="PS50082">
    <property type="entry name" value="WD_REPEATS_2"/>
    <property type="match status" value="6"/>
</dbReference>
<dbReference type="GO" id="GO:0016567">
    <property type="term" value="P:protein ubiquitination"/>
    <property type="evidence" value="ECO:0007669"/>
    <property type="project" value="InterPro"/>
</dbReference>
<dbReference type="InterPro" id="IPR001680">
    <property type="entry name" value="WD40_rpt"/>
</dbReference>
<feature type="repeat" description="WD" evidence="3">
    <location>
        <begin position="235"/>
        <end position="276"/>
    </location>
</feature>
<sequence>MATLIHTLADHSDDVNCCAFSSSYLATCSLDKTIRVYSLSGFAELPYSPLAGHAYAVHCCCFSPSGRLLASCSTDGTAALWDPRDGRRLAVLPQPGASPVRVCRFSPDASFLLAGAADGSAVLWDVRSFRLYRSGKVKDGSLMASAFSPNGSFIVTGSSSGDLTIWDDKMRCLYNEKAHDLGVTCCDISSHPVSDSENGLTYFQMASCGQDNQIKLWLILFADFLGVQLKYKCTLNEHSAPVLACAFSCDGQMIVSGSVDKCVIIYETSTGNILHTLSQHTRYVTTCAFAPHSPLLATGSMDKTVHIWQLDLKQSYAGQFQDLTSLPYLSLLTTSCTNNFSESLGLRSKILQKIEELRMTTISVSVPDEFLCPITRELMKDPVIATDGYSYEREAMENWISNRRSSPMTNLPLQSLVLTPNRTLKMAISRWLETKQK</sequence>
<dbReference type="Gene3D" id="2.130.10.10">
    <property type="entry name" value="YVTN repeat-like/Quinoprotein amine dehydrogenase"/>
    <property type="match status" value="3"/>
</dbReference>
<dbReference type="InterPro" id="IPR036322">
    <property type="entry name" value="WD40_repeat_dom_sf"/>
</dbReference>
<dbReference type="CDD" id="cd00200">
    <property type="entry name" value="WD40"/>
    <property type="match status" value="1"/>
</dbReference>
<dbReference type="SUPFAM" id="SSF50978">
    <property type="entry name" value="WD40 repeat-like"/>
    <property type="match status" value="1"/>
</dbReference>
<dbReference type="SUPFAM" id="SSF57850">
    <property type="entry name" value="RING/U-box"/>
    <property type="match status" value="1"/>
</dbReference>
<feature type="repeat" description="WD" evidence="3">
    <location>
        <begin position="50"/>
        <end position="91"/>
    </location>
</feature>
<feature type="domain" description="U-box" evidence="4">
    <location>
        <begin position="365"/>
        <end position="437"/>
    </location>
</feature>
<dbReference type="CDD" id="cd16655">
    <property type="entry name" value="RING-Ubox_WDSUB1-like"/>
    <property type="match status" value="1"/>
</dbReference>
<feature type="repeat" description="WD" evidence="3">
    <location>
        <begin position="8"/>
        <end position="40"/>
    </location>
</feature>
<organism evidence="5 6">
    <name type="scientific">Erithacus rubecula</name>
    <name type="common">European robin</name>
    <dbReference type="NCBI Taxonomy" id="37610"/>
    <lineage>
        <taxon>Eukaryota</taxon>
        <taxon>Metazoa</taxon>
        <taxon>Chordata</taxon>
        <taxon>Craniata</taxon>
        <taxon>Vertebrata</taxon>
        <taxon>Euteleostomi</taxon>
        <taxon>Archelosauria</taxon>
        <taxon>Archosauria</taxon>
        <taxon>Dinosauria</taxon>
        <taxon>Saurischia</taxon>
        <taxon>Theropoda</taxon>
        <taxon>Coelurosauria</taxon>
        <taxon>Aves</taxon>
        <taxon>Neognathae</taxon>
        <taxon>Neoaves</taxon>
        <taxon>Telluraves</taxon>
        <taxon>Australaves</taxon>
        <taxon>Passeriformes</taxon>
        <taxon>Turdidae</taxon>
        <taxon>Erithacus</taxon>
    </lineage>
</organism>
<accession>A0A7K7GRU8</accession>
<reference evidence="5 6" key="1">
    <citation type="submission" date="2019-09" db="EMBL/GenBank/DDBJ databases">
        <title>Bird 10,000 Genomes (B10K) Project - Family phase.</title>
        <authorList>
            <person name="Zhang G."/>
        </authorList>
    </citation>
    <scope>NUCLEOTIDE SEQUENCE [LARGE SCALE GENOMIC DNA]</scope>
    <source>
        <strain evidence="5">OUT-0015</strain>
        <tissue evidence="5">Blood</tissue>
    </source>
</reference>
<dbReference type="SMART" id="SM00504">
    <property type="entry name" value="Ubox"/>
    <property type="match status" value="1"/>
</dbReference>
<evidence type="ECO:0000313" key="5">
    <source>
        <dbReference type="EMBL" id="NWY71911.1"/>
    </source>
</evidence>
<proteinExistence type="predicted"/>
<gene>
    <name evidence="5" type="primary">Wdsub1</name>
    <name evidence="5" type="ORF">ERIRUB_R08400</name>
</gene>
<keyword evidence="2" id="KW-0677">Repeat</keyword>
<dbReference type="Pfam" id="PF04564">
    <property type="entry name" value="U-box"/>
    <property type="match status" value="1"/>
</dbReference>
<dbReference type="PANTHER" id="PTHR46573:SF1">
    <property type="entry name" value="WD REPEAT, SAM AND U-BOX DOMAIN-CONTAINING PROTEIN 1"/>
    <property type="match status" value="1"/>
</dbReference>
<dbReference type="PROSITE" id="PS51698">
    <property type="entry name" value="U_BOX"/>
    <property type="match status" value="1"/>
</dbReference>
<dbReference type="InterPro" id="IPR013083">
    <property type="entry name" value="Znf_RING/FYVE/PHD"/>
</dbReference>
<dbReference type="PRINTS" id="PR00320">
    <property type="entry name" value="GPROTEINBRPT"/>
</dbReference>
<dbReference type="SMART" id="SM00320">
    <property type="entry name" value="WD40"/>
    <property type="match status" value="7"/>
</dbReference>
<feature type="repeat" description="WD" evidence="3">
    <location>
        <begin position="100"/>
        <end position="134"/>
    </location>
</feature>
<dbReference type="Proteomes" id="UP000529965">
    <property type="component" value="Unassembled WGS sequence"/>
</dbReference>
<feature type="non-terminal residue" evidence="5">
    <location>
        <position position="1"/>
    </location>
</feature>
<evidence type="ECO:0000256" key="3">
    <source>
        <dbReference type="PROSITE-ProRule" id="PRU00221"/>
    </source>
</evidence>
<dbReference type="InterPro" id="IPR019775">
    <property type="entry name" value="WD40_repeat_CS"/>
</dbReference>